<evidence type="ECO:0000256" key="1">
    <source>
        <dbReference type="ARBA" id="ARBA00004123"/>
    </source>
</evidence>
<feature type="domain" description="C2H2-type" evidence="12">
    <location>
        <begin position="354"/>
        <end position="381"/>
    </location>
</feature>
<keyword evidence="2 11" id="KW-0479">Metal-binding</keyword>
<dbReference type="GO" id="GO:0008270">
    <property type="term" value="F:zinc ion binding"/>
    <property type="evidence" value="ECO:0007669"/>
    <property type="project" value="UniProtKB-UniRule"/>
</dbReference>
<dbReference type="PANTHER" id="PTHR24404:SF81">
    <property type="entry name" value="C2H2-TYPE DOMAIN-CONTAINING PROTEIN"/>
    <property type="match status" value="1"/>
</dbReference>
<feature type="domain" description="C2H2-type" evidence="12">
    <location>
        <begin position="271"/>
        <end position="298"/>
    </location>
</feature>
<feature type="domain" description="C2H2-type" evidence="12">
    <location>
        <begin position="326"/>
        <end position="353"/>
    </location>
</feature>
<name>A0ABD0S486_LOXSC</name>
<feature type="domain" description="C2H2-type" evidence="12">
    <location>
        <begin position="298"/>
        <end position="325"/>
    </location>
</feature>
<dbReference type="PANTHER" id="PTHR24404">
    <property type="entry name" value="ZINC FINGER PROTEIN"/>
    <property type="match status" value="1"/>
</dbReference>
<feature type="domain" description="C2H2-type" evidence="12">
    <location>
        <begin position="236"/>
        <end position="263"/>
    </location>
</feature>
<evidence type="ECO:0000256" key="10">
    <source>
        <dbReference type="PROSITE-ProRule" id="PRU00042"/>
    </source>
</evidence>
<dbReference type="Pfam" id="PF00096">
    <property type="entry name" value="zf-C2H2"/>
    <property type="match status" value="5"/>
</dbReference>
<evidence type="ECO:0000313" key="14">
    <source>
        <dbReference type="EMBL" id="KAL0808476.1"/>
    </source>
</evidence>
<comment type="caution">
    <text evidence="14">The sequence shown here is derived from an EMBL/GenBank/DDBJ whole genome shotgun (WGS) entry which is preliminary data.</text>
</comment>
<protein>
    <submittedName>
        <fullName evidence="14">Uncharacterized protein</fullName>
    </submittedName>
</protein>
<dbReference type="InterPro" id="IPR013087">
    <property type="entry name" value="Znf_C2H2_type"/>
</dbReference>
<dbReference type="SMART" id="SM00868">
    <property type="entry name" value="zf-AD"/>
    <property type="match status" value="1"/>
</dbReference>
<evidence type="ECO:0000256" key="9">
    <source>
        <dbReference type="ARBA" id="ARBA00023242"/>
    </source>
</evidence>
<dbReference type="AlphaFoldDB" id="A0ABD0S486"/>
<dbReference type="SUPFAM" id="SSF57716">
    <property type="entry name" value="Glucocorticoid receptor-like (DNA-binding domain)"/>
    <property type="match status" value="1"/>
</dbReference>
<evidence type="ECO:0000313" key="15">
    <source>
        <dbReference type="Proteomes" id="UP001549921"/>
    </source>
</evidence>
<keyword evidence="8" id="KW-0804">Transcription</keyword>
<feature type="binding site" evidence="11">
    <location>
        <position position="72"/>
    </location>
    <ligand>
        <name>Zn(2+)</name>
        <dbReference type="ChEBI" id="CHEBI:29105"/>
    </ligand>
</feature>
<evidence type="ECO:0000259" key="13">
    <source>
        <dbReference type="PROSITE" id="PS51915"/>
    </source>
</evidence>
<feature type="binding site" evidence="11">
    <location>
        <position position="75"/>
    </location>
    <ligand>
        <name>Zn(2+)</name>
        <dbReference type="ChEBI" id="CHEBI:29105"/>
    </ligand>
</feature>
<keyword evidence="9" id="KW-0539">Nucleus</keyword>
<dbReference type="InterPro" id="IPR012934">
    <property type="entry name" value="Znf_AD"/>
</dbReference>
<evidence type="ECO:0000256" key="7">
    <source>
        <dbReference type="ARBA" id="ARBA00023125"/>
    </source>
</evidence>
<evidence type="ECO:0000256" key="8">
    <source>
        <dbReference type="ARBA" id="ARBA00023163"/>
    </source>
</evidence>
<evidence type="ECO:0000256" key="6">
    <source>
        <dbReference type="ARBA" id="ARBA00023015"/>
    </source>
</evidence>
<accession>A0ABD0S486</accession>
<dbReference type="GO" id="GO:0003677">
    <property type="term" value="F:DNA binding"/>
    <property type="evidence" value="ECO:0007669"/>
    <property type="project" value="UniProtKB-KW"/>
</dbReference>
<dbReference type="SUPFAM" id="SSF57667">
    <property type="entry name" value="beta-beta-alpha zinc fingers"/>
    <property type="match status" value="4"/>
</dbReference>
<dbReference type="FunFam" id="3.30.160.60:FF:000446">
    <property type="entry name" value="Zinc finger protein"/>
    <property type="match status" value="1"/>
</dbReference>
<gene>
    <name evidence="14" type="ORF">ABMA28_012929</name>
</gene>
<comment type="subcellular location">
    <subcellularLocation>
        <location evidence="1">Nucleus</location>
    </subcellularLocation>
</comment>
<dbReference type="PROSITE" id="PS00028">
    <property type="entry name" value="ZINC_FINGER_C2H2_1"/>
    <property type="match status" value="6"/>
</dbReference>
<organism evidence="14 15">
    <name type="scientific">Loxostege sticticalis</name>
    <name type="common">Beet webworm moth</name>
    <dbReference type="NCBI Taxonomy" id="481309"/>
    <lineage>
        <taxon>Eukaryota</taxon>
        <taxon>Metazoa</taxon>
        <taxon>Ecdysozoa</taxon>
        <taxon>Arthropoda</taxon>
        <taxon>Hexapoda</taxon>
        <taxon>Insecta</taxon>
        <taxon>Pterygota</taxon>
        <taxon>Neoptera</taxon>
        <taxon>Endopterygota</taxon>
        <taxon>Lepidoptera</taxon>
        <taxon>Glossata</taxon>
        <taxon>Ditrysia</taxon>
        <taxon>Pyraloidea</taxon>
        <taxon>Crambidae</taxon>
        <taxon>Pyraustinae</taxon>
        <taxon>Loxostege</taxon>
    </lineage>
</organism>
<evidence type="ECO:0000256" key="11">
    <source>
        <dbReference type="PROSITE-ProRule" id="PRU01263"/>
    </source>
</evidence>
<keyword evidence="6" id="KW-0805">Transcription regulation</keyword>
<reference evidence="14 15" key="1">
    <citation type="submission" date="2024-06" db="EMBL/GenBank/DDBJ databases">
        <title>A chromosome-level genome assembly of beet webworm, Loxostege sticticalis.</title>
        <authorList>
            <person name="Zhang Y."/>
        </authorList>
    </citation>
    <scope>NUCLEOTIDE SEQUENCE [LARGE SCALE GENOMIC DNA]</scope>
    <source>
        <strain evidence="14">AQ028</strain>
        <tissue evidence="14">Male pupae</tissue>
    </source>
</reference>
<dbReference type="Pfam" id="PF07776">
    <property type="entry name" value="zf-AD"/>
    <property type="match status" value="1"/>
</dbReference>
<dbReference type="PROSITE" id="PS51915">
    <property type="entry name" value="ZAD"/>
    <property type="match status" value="1"/>
</dbReference>
<dbReference type="FunFam" id="3.30.160.60:FF:000478">
    <property type="entry name" value="Zinc finger protein 133"/>
    <property type="match status" value="1"/>
</dbReference>
<dbReference type="InterPro" id="IPR050589">
    <property type="entry name" value="Ikaros_C2H2-ZF"/>
</dbReference>
<dbReference type="Proteomes" id="UP001549921">
    <property type="component" value="Unassembled WGS sequence"/>
</dbReference>
<dbReference type="Gene3D" id="3.40.1800.20">
    <property type="match status" value="1"/>
</dbReference>
<dbReference type="Gene3D" id="3.30.160.60">
    <property type="entry name" value="Classic Zinc Finger"/>
    <property type="match status" value="5"/>
</dbReference>
<evidence type="ECO:0000256" key="2">
    <source>
        <dbReference type="ARBA" id="ARBA00022723"/>
    </source>
</evidence>
<sequence length="481" mass="56237">MSALNTLESDLYTYEYFLQDDVCRFCWCKEADHEIFAKSPQKQQILKNVLLDKIRECLDLDIKEGTQPYKACVSCYTKIEEFYAFKQVCKESDRRLHDIFTKYSKTFTESATIDVKIEKDDTDFSDLETKTDWIIFDSVHETDDSESLSEIKAKRKKSIGKKKKSTYKKLRTPTYCNICRLDLGTKEKLASHNDQAHGIEEESGLFKCFGCDKKFKHRKTRLGHEIAVCKGLKDGYKCPKCERYLPKRGMYEAHMRDHRRQPNVELPEDIFQCFKCLMLFKTKISLQEHMAQHEQKKFVCETCGRVFSRRAYLNLHKRIHTGSKRYTCEICGYKCAQRSSYNVHMRKHTGERPFACDLCPLRCVSSSNLRAHRLRHLGTGPQYECSICNKKFGYKLSLEEHIAITHERSQSFRCSECGASYCRVRGLRRHLLAKHGKQLKYARDKAEKLEDLYEKSDIQDGGKGKEGEIVMPIPDVLDKMY</sequence>
<evidence type="ECO:0000256" key="5">
    <source>
        <dbReference type="ARBA" id="ARBA00022833"/>
    </source>
</evidence>
<dbReference type="EMBL" id="JBEDNZ010000031">
    <property type="protein sequence ID" value="KAL0808476.1"/>
    <property type="molecule type" value="Genomic_DNA"/>
</dbReference>
<dbReference type="InterPro" id="IPR036236">
    <property type="entry name" value="Znf_C2H2_sf"/>
</dbReference>
<dbReference type="GO" id="GO:0005634">
    <property type="term" value="C:nucleus"/>
    <property type="evidence" value="ECO:0007669"/>
    <property type="project" value="UniProtKB-SubCell"/>
</dbReference>
<proteinExistence type="predicted"/>
<evidence type="ECO:0000259" key="12">
    <source>
        <dbReference type="PROSITE" id="PS50157"/>
    </source>
</evidence>
<feature type="binding site" evidence="11">
    <location>
        <position position="26"/>
    </location>
    <ligand>
        <name>Zn(2+)</name>
        <dbReference type="ChEBI" id="CHEBI:29105"/>
    </ligand>
</feature>
<feature type="binding site" evidence="11">
    <location>
        <position position="23"/>
    </location>
    <ligand>
        <name>Zn(2+)</name>
        <dbReference type="ChEBI" id="CHEBI:29105"/>
    </ligand>
</feature>
<keyword evidence="4 10" id="KW-0863">Zinc-finger</keyword>
<dbReference type="SMART" id="SM00355">
    <property type="entry name" value="ZnF_C2H2"/>
    <property type="match status" value="9"/>
</dbReference>
<feature type="domain" description="ZAD" evidence="13">
    <location>
        <begin position="21"/>
        <end position="99"/>
    </location>
</feature>
<feature type="domain" description="C2H2-type" evidence="12">
    <location>
        <begin position="412"/>
        <end position="440"/>
    </location>
</feature>
<keyword evidence="3" id="KW-0677">Repeat</keyword>
<dbReference type="FunFam" id="3.30.160.60:FF:000325">
    <property type="entry name" value="ZFP90 zinc finger protein"/>
    <property type="match status" value="1"/>
</dbReference>
<dbReference type="PROSITE" id="PS50157">
    <property type="entry name" value="ZINC_FINGER_C2H2_2"/>
    <property type="match status" value="7"/>
</dbReference>
<keyword evidence="5 11" id="KW-0862">Zinc</keyword>
<evidence type="ECO:0000256" key="3">
    <source>
        <dbReference type="ARBA" id="ARBA00022737"/>
    </source>
</evidence>
<evidence type="ECO:0000256" key="4">
    <source>
        <dbReference type="ARBA" id="ARBA00022771"/>
    </source>
</evidence>
<keyword evidence="7" id="KW-0238">DNA-binding</keyword>
<feature type="domain" description="C2H2-type" evidence="12">
    <location>
        <begin position="383"/>
        <end position="411"/>
    </location>
</feature>